<protein>
    <recommendedName>
        <fullName evidence="6">Ig-like domain-containing protein</fullName>
    </recommendedName>
</protein>
<dbReference type="Pfam" id="PF13927">
    <property type="entry name" value="Ig_3"/>
    <property type="match status" value="1"/>
</dbReference>
<evidence type="ECO:0000313" key="7">
    <source>
        <dbReference type="EMBL" id="KYM98383.1"/>
    </source>
</evidence>
<accession>A0A151ID95</accession>
<dbReference type="FunFam" id="2.60.40.10:FF:000437">
    <property type="entry name" value="Beat-IIIc, isoform A"/>
    <property type="match status" value="1"/>
</dbReference>
<feature type="domain" description="Ig-like" evidence="6">
    <location>
        <begin position="1"/>
        <end position="95"/>
    </location>
</feature>
<feature type="domain" description="Ig-like" evidence="6">
    <location>
        <begin position="148"/>
        <end position="188"/>
    </location>
</feature>
<dbReference type="Proteomes" id="UP000078542">
    <property type="component" value="Unassembled WGS sequence"/>
</dbReference>
<keyword evidence="8" id="KW-1185">Reference proteome</keyword>
<sequence length="364" mass="40664">MVRSGESVTLSCHYDLEGLPLYTIQWFFNDREFYRFIPDRNPSPPYSIFDVDGIQVNVSKSNTNDVTLVNVSRELTGTYKCEVSAGSPSYHTGIQRAKMEVVAVPRDTLETLALVVSTKHDRVVVQVFPVCSVTPPAPLACRQVSNAPKTGPAIRTEKERIAVGETLRANCTSGKSRPAPDVTWKLNGDAITKDSGLYKIRHYQTSHDNVTQSVTSFIEFRVTNSMFRKLHLHLRCTVFISDVYRKSVDIEIPEDTPRIASITGDSPPYGHRANGCAGQNWPWNGNRGAAIIMAIMAAILFLMMTSLTMTVPPIMNVLPRCEPTISRGKEKDEDDEKKTKRSRGKLQIAIPILNPFYYDASNYS</sequence>
<dbReference type="InterPro" id="IPR007110">
    <property type="entry name" value="Ig-like_dom"/>
</dbReference>
<name>A0A151ID95_9HYME</name>
<evidence type="ECO:0000256" key="4">
    <source>
        <dbReference type="SAM" id="MobiDB-lite"/>
    </source>
</evidence>
<dbReference type="Pfam" id="PF08205">
    <property type="entry name" value="C2-set_2"/>
    <property type="match status" value="1"/>
</dbReference>
<dbReference type="InterPro" id="IPR003599">
    <property type="entry name" value="Ig_sub"/>
</dbReference>
<evidence type="ECO:0000256" key="1">
    <source>
        <dbReference type="ARBA" id="ARBA00004167"/>
    </source>
</evidence>
<keyword evidence="5" id="KW-0812">Transmembrane</keyword>
<evidence type="ECO:0000256" key="5">
    <source>
        <dbReference type="SAM" id="Phobius"/>
    </source>
</evidence>
<evidence type="ECO:0000313" key="8">
    <source>
        <dbReference type="Proteomes" id="UP000078542"/>
    </source>
</evidence>
<comment type="subcellular location">
    <subcellularLocation>
        <location evidence="1">Membrane</location>
        <topology evidence="1">Single-pass membrane protein</topology>
    </subcellularLocation>
</comment>
<dbReference type="SUPFAM" id="SSF48726">
    <property type="entry name" value="Immunoglobulin"/>
    <property type="match status" value="1"/>
</dbReference>
<keyword evidence="2 5" id="KW-0472">Membrane</keyword>
<feature type="region of interest" description="Disordered" evidence="4">
    <location>
        <begin position="325"/>
        <end position="344"/>
    </location>
</feature>
<dbReference type="PANTHER" id="PTHR21261">
    <property type="entry name" value="BEAT PROTEIN"/>
    <property type="match status" value="1"/>
</dbReference>
<evidence type="ECO:0000256" key="2">
    <source>
        <dbReference type="ARBA" id="ARBA00023136"/>
    </source>
</evidence>
<dbReference type="InterPro" id="IPR013783">
    <property type="entry name" value="Ig-like_fold"/>
</dbReference>
<dbReference type="STRING" id="456900.A0A151ID95"/>
<feature type="transmembrane region" description="Helical" evidence="5">
    <location>
        <begin position="289"/>
        <end position="311"/>
    </location>
</feature>
<dbReference type="GO" id="GO:0016020">
    <property type="term" value="C:membrane"/>
    <property type="evidence" value="ECO:0007669"/>
    <property type="project" value="UniProtKB-SubCell"/>
</dbReference>
<dbReference type="InterPro" id="IPR013162">
    <property type="entry name" value="CD80_C2-set"/>
</dbReference>
<proteinExistence type="predicted"/>
<dbReference type="PANTHER" id="PTHR21261:SF17">
    <property type="entry name" value="BEAT VI"/>
    <property type="match status" value="1"/>
</dbReference>
<dbReference type="EMBL" id="KQ977978">
    <property type="protein sequence ID" value="KYM98383.1"/>
    <property type="molecule type" value="Genomic_DNA"/>
</dbReference>
<organism evidence="7 8">
    <name type="scientific">Cyphomyrmex costatus</name>
    <dbReference type="NCBI Taxonomy" id="456900"/>
    <lineage>
        <taxon>Eukaryota</taxon>
        <taxon>Metazoa</taxon>
        <taxon>Ecdysozoa</taxon>
        <taxon>Arthropoda</taxon>
        <taxon>Hexapoda</taxon>
        <taxon>Insecta</taxon>
        <taxon>Pterygota</taxon>
        <taxon>Neoptera</taxon>
        <taxon>Endopterygota</taxon>
        <taxon>Hymenoptera</taxon>
        <taxon>Apocrita</taxon>
        <taxon>Aculeata</taxon>
        <taxon>Formicoidea</taxon>
        <taxon>Formicidae</taxon>
        <taxon>Myrmicinae</taxon>
        <taxon>Cyphomyrmex</taxon>
    </lineage>
</organism>
<dbReference type="InterPro" id="IPR036179">
    <property type="entry name" value="Ig-like_dom_sf"/>
</dbReference>
<dbReference type="SMART" id="SM00409">
    <property type="entry name" value="IG"/>
    <property type="match status" value="1"/>
</dbReference>
<dbReference type="AlphaFoldDB" id="A0A151ID95"/>
<gene>
    <name evidence="7" type="ORF">ALC62_10907</name>
</gene>
<dbReference type="CDD" id="cd00096">
    <property type="entry name" value="Ig"/>
    <property type="match status" value="1"/>
</dbReference>
<dbReference type="PROSITE" id="PS50835">
    <property type="entry name" value="IG_LIKE"/>
    <property type="match status" value="2"/>
</dbReference>
<dbReference type="Gene3D" id="2.60.40.10">
    <property type="entry name" value="Immunoglobulins"/>
    <property type="match status" value="2"/>
</dbReference>
<keyword evidence="3" id="KW-1015">Disulfide bond</keyword>
<evidence type="ECO:0000259" key="6">
    <source>
        <dbReference type="PROSITE" id="PS50835"/>
    </source>
</evidence>
<evidence type="ECO:0000256" key="3">
    <source>
        <dbReference type="ARBA" id="ARBA00023157"/>
    </source>
</evidence>
<reference evidence="7 8" key="1">
    <citation type="submission" date="2016-03" db="EMBL/GenBank/DDBJ databases">
        <title>Cyphomyrmex costatus WGS genome.</title>
        <authorList>
            <person name="Nygaard S."/>
            <person name="Hu H."/>
            <person name="Boomsma J."/>
            <person name="Zhang G."/>
        </authorList>
    </citation>
    <scope>NUCLEOTIDE SEQUENCE [LARGE SCALE GENOMIC DNA]</scope>
    <source>
        <strain evidence="7">MS0001</strain>
        <tissue evidence="7">Whole body</tissue>
    </source>
</reference>
<keyword evidence="5" id="KW-1133">Transmembrane helix</keyword>